<protein>
    <submittedName>
        <fullName evidence="2">CheW protein</fullName>
    </submittedName>
</protein>
<dbReference type="GO" id="GO:0007165">
    <property type="term" value="P:signal transduction"/>
    <property type="evidence" value="ECO:0007669"/>
    <property type="project" value="InterPro"/>
</dbReference>
<feature type="domain" description="CheW-like" evidence="1">
    <location>
        <begin position="28"/>
        <end position="166"/>
    </location>
</feature>
<evidence type="ECO:0000313" key="3">
    <source>
        <dbReference type="Proteomes" id="UP000015559"/>
    </source>
</evidence>
<dbReference type="STRING" id="1163617.SCD_n02924"/>
<dbReference type="HOGENOM" id="CLU_048995_6_0_4"/>
<proteinExistence type="predicted"/>
<dbReference type="eggNOG" id="COG0835">
    <property type="taxonomic scope" value="Bacteria"/>
</dbReference>
<evidence type="ECO:0000313" key="2">
    <source>
        <dbReference type="EMBL" id="BAN36723.1"/>
    </source>
</evidence>
<dbReference type="SUPFAM" id="SSF50341">
    <property type="entry name" value="CheW-like"/>
    <property type="match status" value="1"/>
</dbReference>
<sequence>MARKISLRAFHESVMAKLQSLASSDTANPSKLGVQIGSQFWLVNLSDISEALPIPKLTSVPLAQSWFCGVANFRGNLYGIVDFSHFLGGAPTQFVVDCRLLLVHQKFSVNCGIVVSRMLGLRNPEKMQRVEIEGEAPPWVAAEYHDETGQRWQELNMQVLTGHAQFLNVGLS</sequence>
<gene>
    <name evidence="2" type="ORF">SCD_n02924</name>
</gene>
<dbReference type="OrthoDB" id="5298045at2"/>
<dbReference type="RefSeq" id="WP_009207316.1">
    <property type="nucleotide sequence ID" value="NC_022357.1"/>
</dbReference>
<dbReference type="Proteomes" id="UP000015559">
    <property type="component" value="Chromosome"/>
</dbReference>
<dbReference type="GO" id="GO:0006935">
    <property type="term" value="P:chemotaxis"/>
    <property type="evidence" value="ECO:0007669"/>
    <property type="project" value="InterPro"/>
</dbReference>
<dbReference type="AlphaFoldDB" id="S6ADU3"/>
<dbReference type="Pfam" id="PF01584">
    <property type="entry name" value="CheW"/>
    <property type="match status" value="1"/>
</dbReference>
<organism evidence="2 3">
    <name type="scientific">Sulfuricella denitrificans (strain DSM 22764 / NBRC 105220 / skB26)</name>
    <dbReference type="NCBI Taxonomy" id="1163617"/>
    <lineage>
        <taxon>Bacteria</taxon>
        <taxon>Pseudomonadati</taxon>
        <taxon>Pseudomonadota</taxon>
        <taxon>Betaproteobacteria</taxon>
        <taxon>Nitrosomonadales</taxon>
        <taxon>Sulfuricellaceae</taxon>
        <taxon>Sulfuricella</taxon>
    </lineage>
</organism>
<evidence type="ECO:0000259" key="1">
    <source>
        <dbReference type="PROSITE" id="PS50851"/>
    </source>
</evidence>
<keyword evidence="3" id="KW-1185">Reference proteome</keyword>
<dbReference type="KEGG" id="sdr:SCD_n02924"/>
<dbReference type="Gene3D" id="2.40.50.180">
    <property type="entry name" value="CheA-289, Domain 4"/>
    <property type="match status" value="1"/>
</dbReference>
<dbReference type="InterPro" id="IPR036061">
    <property type="entry name" value="CheW-like_dom_sf"/>
</dbReference>
<name>S6ADU3_SULDS</name>
<reference evidence="2 3" key="1">
    <citation type="journal article" date="2012" name="Appl. Environ. Microbiol.">
        <title>Draft genome sequence of a psychrotolerant sulfur-oxidizing bacterium, Sulfuricella denitrificans skB26, and proteomic insights into cold adaptation.</title>
        <authorList>
            <person name="Watanabe T."/>
            <person name="Kojima H."/>
            <person name="Fukui M."/>
        </authorList>
    </citation>
    <scope>NUCLEOTIDE SEQUENCE [LARGE SCALE GENOMIC DNA]</scope>
    <source>
        <strain evidence="3">skB26</strain>
    </source>
</reference>
<dbReference type="PROSITE" id="PS50851">
    <property type="entry name" value="CHEW"/>
    <property type="match status" value="1"/>
</dbReference>
<dbReference type="InterPro" id="IPR002545">
    <property type="entry name" value="CheW-lke_dom"/>
</dbReference>
<dbReference type="EMBL" id="AP013066">
    <property type="protein sequence ID" value="BAN36723.1"/>
    <property type="molecule type" value="Genomic_DNA"/>
</dbReference>
<accession>S6ADU3</accession>